<dbReference type="STRING" id="28116.Bovatus_03397"/>
<accession>A0A139LNB8</accession>
<sequence>MKKVFFLLAIILLVSGQVMCTSCGSSNDEYENKNQPTPPDDNEDPEDPGEEPDTKSLTTDLKNLSGNTSLKMWTCAHRSNTYKGIRDGIPENSIPAIQYAIEVGADMIEIDPRATSDGVIVNMHNTTINATTNGTGAVANMTYQTLYQYFLKGSKGITEYKVPTLEEVLDAAKGKIYVCVDVKEKGLLGKIIKTVAEKGMIDQVCYYTGSSTSYIEEMNTINPGAIPFPWVSTAAEVKVLAKYYSKVQMVQFGIDNASLTELMGAIKDAKLVGYANHLDWDSDLLNSKYSHLQTFIDNKIEVVQTDYSDLVNSYLKEKGLR</sequence>
<dbReference type="InterPro" id="IPR030395">
    <property type="entry name" value="GP_PDE_dom"/>
</dbReference>
<dbReference type="GO" id="GO:0006644">
    <property type="term" value="P:phospholipid metabolic process"/>
    <property type="evidence" value="ECO:0007669"/>
    <property type="project" value="TreeGrafter"/>
</dbReference>
<dbReference type="GO" id="GO:0070291">
    <property type="term" value="P:N-acylethanolamine metabolic process"/>
    <property type="evidence" value="ECO:0007669"/>
    <property type="project" value="TreeGrafter"/>
</dbReference>
<comment type="caution">
    <text evidence="4">The sequence shown here is derived from an EMBL/GenBank/DDBJ whole genome shotgun (WGS) entry which is preliminary data.</text>
</comment>
<gene>
    <name evidence="5" type="ORF">F3B98_13755</name>
    <name evidence="4" type="ORF">F3D71_05660</name>
    <name evidence="6" type="ORF">PO382_21225</name>
</gene>
<evidence type="ECO:0000256" key="2">
    <source>
        <dbReference type="SAM" id="SignalP"/>
    </source>
</evidence>
<evidence type="ECO:0000313" key="7">
    <source>
        <dbReference type="Proteomes" id="UP000323717"/>
    </source>
</evidence>
<feature type="chain" id="PRO_5042682079" evidence="2">
    <location>
        <begin position="21"/>
        <end position="321"/>
    </location>
</feature>
<feature type="domain" description="GP-PDE" evidence="3">
    <location>
        <begin position="77"/>
        <end position="315"/>
    </location>
</feature>
<reference evidence="7 8" key="1">
    <citation type="journal article" date="2019" name="Nat. Med.">
        <title>A library of human gut bacterial isolates paired with longitudinal multiomics data enables mechanistic microbiome research.</title>
        <authorList>
            <person name="Poyet M."/>
            <person name="Groussin M."/>
            <person name="Gibbons S.M."/>
            <person name="Avila-Pacheco J."/>
            <person name="Jiang X."/>
            <person name="Kearney S.M."/>
            <person name="Perrotta A.R."/>
            <person name="Berdy B."/>
            <person name="Zhao S."/>
            <person name="Lieberman T.D."/>
            <person name="Swanson P.K."/>
            <person name="Smith M."/>
            <person name="Roesemann S."/>
            <person name="Alexander J.E."/>
            <person name="Rich S.A."/>
            <person name="Livny J."/>
            <person name="Vlamakis H."/>
            <person name="Clish C."/>
            <person name="Bullock K."/>
            <person name="Deik A."/>
            <person name="Scott J."/>
            <person name="Pierce K.A."/>
            <person name="Xavier R.J."/>
            <person name="Alm E.J."/>
        </authorList>
    </citation>
    <scope>NUCLEOTIDE SEQUENCE [LARGE SCALE GENOMIC DNA]</scope>
    <source>
        <strain evidence="5 8">BIOML-A14</strain>
        <strain evidence="4 7">BIOML-A163</strain>
    </source>
</reference>
<feature type="region of interest" description="Disordered" evidence="1">
    <location>
        <begin position="25"/>
        <end position="61"/>
    </location>
</feature>
<dbReference type="PANTHER" id="PTHR46320:SF1">
    <property type="entry name" value="GLYCEROPHOSPHODIESTER PHOSPHODIESTERASE 1"/>
    <property type="match status" value="1"/>
</dbReference>
<dbReference type="Proteomes" id="UP000323717">
    <property type="component" value="Unassembled WGS sequence"/>
</dbReference>
<evidence type="ECO:0000313" key="6">
    <source>
        <dbReference type="EMBL" id="MDC2744737.1"/>
    </source>
</evidence>
<dbReference type="EMBL" id="VWFO01000016">
    <property type="protein sequence ID" value="KAA4663593.1"/>
    <property type="molecule type" value="Genomic_DNA"/>
</dbReference>
<dbReference type="CDD" id="cd08566">
    <property type="entry name" value="GDPD_AtGDE_like"/>
    <property type="match status" value="1"/>
</dbReference>
<dbReference type="GO" id="GO:0008889">
    <property type="term" value="F:glycerophosphodiester phosphodiesterase activity"/>
    <property type="evidence" value="ECO:0007669"/>
    <property type="project" value="TreeGrafter"/>
</dbReference>
<proteinExistence type="predicted"/>
<dbReference type="PROSITE" id="PS51704">
    <property type="entry name" value="GP_PDE"/>
    <property type="match status" value="1"/>
</dbReference>
<protein>
    <submittedName>
        <fullName evidence="4">Glycerophosphodiester phosphodiesterase family protein</fullName>
    </submittedName>
</protein>
<dbReference type="SUPFAM" id="SSF51695">
    <property type="entry name" value="PLC-like phosphodiesterases"/>
    <property type="match status" value="1"/>
</dbReference>
<dbReference type="AlphaFoldDB" id="A0A139LNB8"/>
<dbReference type="GO" id="GO:0006580">
    <property type="term" value="P:ethanolamine metabolic process"/>
    <property type="evidence" value="ECO:0007669"/>
    <property type="project" value="TreeGrafter"/>
</dbReference>
<dbReference type="EMBL" id="JAQNZF010000036">
    <property type="protein sequence ID" value="MDC2744737.1"/>
    <property type="molecule type" value="Genomic_DNA"/>
</dbReference>
<evidence type="ECO:0000313" key="8">
    <source>
        <dbReference type="Proteomes" id="UP000435985"/>
    </source>
</evidence>
<feature type="signal peptide" evidence="2">
    <location>
        <begin position="1"/>
        <end position="20"/>
    </location>
</feature>
<dbReference type="EMBL" id="VWLE01000046">
    <property type="protein sequence ID" value="KAA3953510.1"/>
    <property type="molecule type" value="Genomic_DNA"/>
</dbReference>
<dbReference type="RefSeq" id="WP_004311901.1">
    <property type="nucleotide sequence ID" value="NZ_CAAKNR010000068.1"/>
</dbReference>
<evidence type="ECO:0000256" key="1">
    <source>
        <dbReference type="SAM" id="MobiDB-lite"/>
    </source>
</evidence>
<evidence type="ECO:0000313" key="4">
    <source>
        <dbReference type="EMBL" id="KAA3953510.1"/>
    </source>
</evidence>
<feature type="compositionally biased region" description="Acidic residues" evidence="1">
    <location>
        <begin position="40"/>
        <end position="51"/>
    </location>
</feature>
<dbReference type="Proteomes" id="UP000435985">
    <property type="component" value="Unassembled WGS sequence"/>
</dbReference>
<evidence type="ECO:0000313" key="5">
    <source>
        <dbReference type="EMBL" id="KAA4663593.1"/>
    </source>
</evidence>
<keyword evidence="2" id="KW-0732">Signal</keyword>
<dbReference type="PANTHER" id="PTHR46320">
    <property type="entry name" value="GLYCEROPHOSPHODIESTER PHOSPHODIESTERASE 1"/>
    <property type="match status" value="1"/>
</dbReference>
<dbReference type="Gene3D" id="3.20.20.190">
    <property type="entry name" value="Phosphatidylinositol (PI) phosphodiesterase"/>
    <property type="match status" value="1"/>
</dbReference>
<dbReference type="InterPro" id="IPR017946">
    <property type="entry name" value="PLC-like_Pdiesterase_TIM-brl"/>
</dbReference>
<dbReference type="GO" id="GO:0005886">
    <property type="term" value="C:plasma membrane"/>
    <property type="evidence" value="ECO:0007669"/>
    <property type="project" value="TreeGrafter"/>
</dbReference>
<evidence type="ECO:0000259" key="3">
    <source>
        <dbReference type="PROSITE" id="PS51704"/>
    </source>
</evidence>
<organism evidence="4 7">
    <name type="scientific">Bacteroides ovatus</name>
    <dbReference type="NCBI Taxonomy" id="28116"/>
    <lineage>
        <taxon>Bacteria</taxon>
        <taxon>Pseudomonadati</taxon>
        <taxon>Bacteroidota</taxon>
        <taxon>Bacteroidia</taxon>
        <taxon>Bacteroidales</taxon>
        <taxon>Bacteroidaceae</taxon>
        <taxon>Bacteroides</taxon>
    </lineage>
</organism>
<name>A0A139LNB8_BACOV</name>
<reference evidence="6" key="2">
    <citation type="submission" date="2022-10" db="EMBL/GenBank/DDBJ databases">
        <title>Human gut microbiome strain richness.</title>
        <authorList>
            <person name="Chen-Liaw A."/>
        </authorList>
    </citation>
    <scope>NUCLEOTIDE SEQUENCE</scope>
    <source>
        <strain evidence="6">BSD2780120875st1_E1_BSD2780120875_150330</strain>
    </source>
</reference>
<dbReference type="Pfam" id="PF03009">
    <property type="entry name" value="GDPD"/>
    <property type="match status" value="1"/>
</dbReference>
<dbReference type="Proteomes" id="UP001219389">
    <property type="component" value="Unassembled WGS sequence"/>
</dbReference>